<dbReference type="EMBL" id="BGZK01002157">
    <property type="protein sequence ID" value="GBP91297.1"/>
    <property type="molecule type" value="Genomic_DNA"/>
</dbReference>
<dbReference type="Proteomes" id="UP000299102">
    <property type="component" value="Unassembled WGS sequence"/>
</dbReference>
<reference evidence="2 3" key="1">
    <citation type="journal article" date="2019" name="Commun. Biol.">
        <title>The bagworm genome reveals a unique fibroin gene that provides high tensile strength.</title>
        <authorList>
            <person name="Kono N."/>
            <person name="Nakamura H."/>
            <person name="Ohtoshi R."/>
            <person name="Tomita M."/>
            <person name="Numata K."/>
            <person name="Arakawa K."/>
        </authorList>
    </citation>
    <scope>NUCLEOTIDE SEQUENCE [LARGE SCALE GENOMIC DNA]</scope>
</reference>
<dbReference type="AlphaFoldDB" id="A0A4C1ZXF1"/>
<comment type="caution">
    <text evidence="2">The sequence shown here is derived from an EMBL/GenBank/DDBJ whole genome shotgun (WGS) entry which is preliminary data.</text>
</comment>
<gene>
    <name evidence="2" type="ORF">EVAR_96497_1</name>
</gene>
<evidence type="ECO:0000256" key="1">
    <source>
        <dbReference type="SAM" id="MobiDB-lite"/>
    </source>
</evidence>
<organism evidence="2 3">
    <name type="scientific">Eumeta variegata</name>
    <name type="common">Bagworm moth</name>
    <name type="synonym">Eumeta japonica</name>
    <dbReference type="NCBI Taxonomy" id="151549"/>
    <lineage>
        <taxon>Eukaryota</taxon>
        <taxon>Metazoa</taxon>
        <taxon>Ecdysozoa</taxon>
        <taxon>Arthropoda</taxon>
        <taxon>Hexapoda</taxon>
        <taxon>Insecta</taxon>
        <taxon>Pterygota</taxon>
        <taxon>Neoptera</taxon>
        <taxon>Endopterygota</taxon>
        <taxon>Lepidoptera</taxon>
        <taxon>Glossata</taxon>
        <taxon>Ditrysia</taxon>
        <taxon>Tineoidea</taxon>
        <taxon>Psychidae</taxon>
        <taxon>Oiketicinae</taxon>
        <taxon>Eumeta</taxon>
    </lineage>
</organism>
<accession>A0A4C1ZXF1</accession>
<name>A0A4C1ZXF1_EUMVA</name>
<keyword evidence="3" id="KW-1185">Reference proteome</keyword>
<sequence length="105" mass="11806">MTHLKSQQGHHPRPPPTEHRHCTVSTIAYNQLSVCSSTIRKTFHPTERTELTEACNRVGNNKAPGLDGIPNIVFKTAIKAAPRLFLGVYDICLKEGTFPLKWKQQ</sequence>
<proteinExistence type="predicted"/>
<dbReference type="OrthoDB" id="415822at2759"/>
<evidence type="ECO:0000313" key="3">
    <source>
        <dbReference type="Proteomes" id="UP000299102"/>
    </source>
</evidence>
<feature type="region of interest" description="Disordered" evidence="1">
    <location>
        <begin position="1"/>
        <end position="20"/>
    </location>
</feature>
<protein>
    <submittedName>
        <fullName evidence="2">Uncharacterized protein</fullName>
    </submittedName>
</protein>
<evidence type="ECO:0000313" key="2">
    <source>
        <dbReference type="EMBL" id="GBP91297.1"/>
    </source>
</evidence>